<keyword evidence="3" id="KW-1185">Reference proteome</keyword>
<dbReference type="CDD" id="cd00371">
    <property type="entry name" value="HMA"/>
    <property type="match status" value="1"/>
</dbReference>
<dbReference type="SUPFAM" id="SSF55008">
    <property type="entry name" value="HMA, heavy metal-associated domain"/>
    <property type="match status" value="1"/>
</dbReference>
<name>A0AA38RJC4_9PEZI</name>
<dbReference type="Pfam" id="PF00403">
    <property type="entry name" value="HMA"/>
    <property type="match status" value="1"/>
</dbReference>
<dbReference type="PROSITE" id="PS50846">
    <property type="entry name" value="HMA_2"/>
    <property type="match status" value="1"/>
</dbReference>
<feature type="domain" description="HMA" evidence="1">
    <location>
        <begin position="2"/>
        <end position="67"/>
    </location>
</feature>
<comment type="caution">
    <text evidence="2">The sequence shown here is derived from an EMBL/GenBank/DDBJ whole genome shotgun (WGS) entry which is preliminary data.</text>
</comment>
<dbReference type="InterPro" id="IPR036163">
    <property type="entry name" value="HMA_dom_sf"/>
</dbReference>
<gene>
    <name evidence="2" type="ORF">NKR23_g11421</name>
</gene>
<dbReference type="Proteomes" id="UP001174694">
    <property type="component" value="Unassembled WGS sequence"/>
</dbReference>
<evidence type="ECO:0000313" key="2">
    <source>
        <dbReference type="EMBL" id="KAJ9132074.1"/>
    </source>
</evidence>
<dbReference type="InterPro" id="IPR006121">
    <property type="entry name" value="HMA_dom"/>
</dbReference>
<organism evidence="2 3">
    <name type="scientific">Pleurostoma richardsiae</name>
    <dbReference type="NCBI Taxonomy" id="41990"/>
    <lineage>
        <taxon>Eukaryota</taxon>
        <taxon>Fungi</taxon>
        <taxon>Dikarya</taxon>
        <taxon>Ascomycota</taxon>
        <taxon>Pezizomycotina</taxon>
        <taxon>Sordariomycetes</taxon>
        <taxon>Sordariomycetidae</taxon>
        <taxon>Calosphaeriales</taxon>
        <taxon>Pleurostomataceae</taxon>
        <taxon>Pleurostoma</taxon>
    </lineage>
</organism>
<dbReference type="GO" id="GO:0046872">
    <property type="term" value="F:metal ion binding"/>
    <property type="evidence" value="ECO:0007669"/>
    <property type="project" value="InterPro"/>
</dbReference>
<dbReference type="EMBL" id="JANBVO010000061">
    <property type="protein sequence ID" value="KAJ9132074.1"/>
    <property type="molecule type" value="Genomic_DNA"/>
</dbReference>
<dbReference type="AlphaFoldDB" id="A0AA38RJC4"/>
<sequence length="89" mass="9491">MTHSYEYDVQMSCGGCASTVRTAVTALPNVQTVDTSVENQKVNVVVADDVTFDQVRLAIQNAGKQVKGGRVIESEGTTEMSIDLPVASK</sequence>
<accession>A0AA38RJC4</accession>
<reference evidence="2" key="1">
    <citation type="submission" date="2022-07" db="EMBL/GenBank/DDBJ databases">
        <title>Fungi with potential for degradation of polypropylene.</title>
        <authorList>
            <person name="Gostincar C."/>
        </authorList>
    </citation>
    <scope>NUCLEOTIDE SEQUENCE</scope>
    <source>
        <strain evidence="2">EXF-13308</strain>
    </source>
</reference>
<dbReference type="Gene3D" id="3.30.70.100">
    <property type="match status" value="1"/>
</dbReference>
<evidence type="ECO:0000313" key="3">
    <source>
        <dbReference type="Proteomes" id="UP001174694"/>
    </source>
</evidence>
<protein>
    <recommendedName>
        <fullName evidence="1">HMA domain-containing protein</fullName>
    </recommendedName>
</protein>
<proteinExistence type="predicted"/>
<evidence type="ECO:0000259" key="1">
    <source>
        <dbReference type="PROSITE" id="PS50846"/>
    </source>
</evidence>